<feature type="chain" id="PRO_5032949456" evidence="1">
    <location>
        <begin position="23"/>
        <end position="177"/>
    </location>
</feature>
<evidence type="ECO:0000256" key="1">
    <source>
        <dbReference type="SAM" id="SignalP"/>
    </source>
</evidence>
<feature type="signal peptide" evidence="1">
    <location>
        <begin position="1"/>
        <end position="22"/>
    </location>
</feature>
<dbReference type="RefSeq" id="WP_045133075.1">
    <property type="nucleotide sequence ID" value="NZ_JZSX01000030.1"/>
</dbReference>
<reference evidence="2 3" key="1">
    <citation type="submission" date="2018-01" db="EMBL/GenBank/DDBJ databases">
        <title>Whole genome sequencing of Histamine producing bacteria.</title>
        <authorList>
            <person name="Butler K."/>
        </authorList>
    </citation>
    <scope>NUCLEOTIDE SEQUENCE [LARGE SCALE GENOMIC DNA]</scope>
    <source>
        <strain evidence="2 3">A2-1</strain>
    </source>
</reference>
<accession>A0A855SBK2</accession>
<name>A0A855SBK2_PHOAN</name>
<sequence length="177" mass="18503">MKKTILSLVALSVLGMSSTVTAGEYETGQASFQWIGTVPAKTEASTGYQIVQSGSVGFNEGVMTFVNDTSGVKLTNANTIGFKVMDDDTGTNALKYKAELTSIKVGANDFATEQEDDGYFAVLADGEKLEIGAEITKEANANVTMLTIAAKSEDATADLEANESVVVQALLAVTPEA</sequence>
<organism evidence="2 3">
    <name type="scientific">Photobacterium angustum</name>
    <dbReference type="NCBI Taxonomy" id="661"/>
    <lineage>
        <taxon>Bacteria</taxon>
        <taxon>Pseudomonadati</taxon>
        <taxon>Pseudomonadota</taxon>
        <taxon>Gammaproteobacteria</taxon>
        <taxon>Vibrionales</taxon>
        <taxon>Vibrionaceae</taxon>
        <taxon>Photobacterium</taxon>
    </lineage>
</organism>
<protein>
    <submittedName>
        <fullName evidence="2">Uncharacterized protein</fullName>
    </submittedName>
</protein>
<evidence type="ECO:0000313" key="2">
    <source>
        <dbReference type="EMBL" id="PSX05461.1"/>
    </source>
</evidence>
<dbReference type="EMBL" id="PYOY01000011">
    <property type="protein sequence ID" value="PSX05461.1"/>
    <property type="molecule type" value="Genomic_DNA"/>
</dbReference>
<dbReference type="Proteomes" id="UP000241440">
    <property type="component" value="Unassembled WGS sequence"/>
</dbReference>
<comment type="caution">
    <text evidence="2">The sequence shown here is derived from an EMBL/GenBank/DDBJ whole genome shotgun (WGS) entry which is preliminary data.</text>
</comment>
<gene>
    <name evidence="2" type="ORF">C0W41_17630</name>
</gene>
<dbReference type="AlphaFoldDB" id="A0A855SBK2"/>
<keyword evidence="1" id="KW-0732">Signal</keyword>
<evidence type="ECO:0000313" key="3">
    <source>
        <dbReference type="Proteomes" id="UP000241440"/>
    </source>
</evidence>
<proteinExistence type="predicted"/>
<dbReference type="GeneID" id="61229773"/>